<evidence type="ECO:0000256" key="1">
    <source>
        <dbReference type="SAM" id="Phobius"/>
    </source>
</evidence>
<keyword evidence="1" id="KW-1133">Transmembrane helix</keyword>
<dbReference type="AlphaFoldDB" id="A0A1J1LJF9"/>
<dbReference type="STRING" id="671072.PL9214490288"/>
<evidence type="ECO:0000313" key="3">
    <source>
        <dbReference type="Proteomes" id="UP000184315"/>
    </source>
</evidence>
<organism evidence="2 3">
    <name type="scientific">Planktothrix tepida PCC 9214</name>
    <dbReference type="NCBI Taxonomy" id="671072"/>
    <lineage>
        <taxon>Bacteria</taxon>
        <taxon>Bacillati</taxon>
        <taxon>Cyanobacteriota</taxon>
        <taxon>Cyanophyceae</taxon>
        <taxon>Oscillatoriophycideae</taxon>
        <taxon>Oscillatoriales</taxon>
        <taxon>Microcoleaceae</taxon>
        <taxon>Planktothrix</taxon>
    </lineage>
</organism>
<dbReference type="RefSeq" id="WP_072719440.1">
    <property type="nucleotide sequence ID" value="NZ_LN889801.1"/>
</dbReference>
<keyword evidence="3" id="KW-1185">Reference proteome</keyword>
<proteinExistence type="predicted"/>
<evidence type="ECO:0000313" key="2">
    <source>
        <dbReference type="EMBL" id="CUR32741.1"/>
    </source>
</evidence>
<accession>A0A1J1LJF9</accession>
<keyword evidence="1" id="KW-0812">Transmembrane</keyword>
<keyword evidence="1" id="KW-0472">Membrane</keyword>
<name>A0A1J1LJF9_9CYAN</name>
<reference evidence="3" key="1">
    <citation type="submission" date="2015-10" db="EMBL/GenBank/DDBJ databases">
        <authorList>
            <person name="Regsiter A."/>
            <person name="william w."/>
        </authorList>
    </citation>
    <scope>NUCLEOTIDE SEQUENCE [LARGE SCALE GENOMIC DNA]</scope>
</reference>
<feature type="transmembrane region" description="Helical" evidence="1">
    <location>
        <begin position="14"/>
        <end position="33"/>
    </location>
</feature>
<dbReference type="Proteomes" id="UP000184315">
    <property type="component" value="Unassembled WGS sequence"/>
</dbReference>
<gene>
    <name evidence="2" type="ORF">PL9214490288</name>
</gene>
<dbReference type="EMBL" id="CZDF01000154">
    <property type="protein sequence ID" value="CUR32741.1"/>
    <property type="molecule type" value="Genomic_DNA"/>
</dbReference>
<sequence length="102" mass="11718">MSQILYIFNQVSPILLQIVCFSVAWLFVFSLIWSTYRTLTQGITSVKELHKIPCSTCKFFTENYQLKCTINPKIALTKQAINCSDFSDYQTLTSYLGEQGRS</sequence>
<protein>
    <submittedName>
        <fullName evidence="2">Uncharacterized protein</fullName>
    </submittedName>
</protein>